<evidence type="ECO:0000313" key="13">
    <source>
        <dbReference type="Proteomes" id="UP000008983"/>
    </source>
</evidence>
<keyword evidence="6 11" id="KW-0067">ATP-binding</keyword>
<dbReference type="FunFam" id="3.50.7.10:FF:000003">
    <property type="entry name" value="T-complex protein 1 subunit epsilon"/>
    <property type="match status" value="1"/>
</dbReference>
<gene>
    <name evidence="12" type="ORF">IMG5_074360</name>
</gene>
<dbReference type="Gene3D" id="1.10.560.10">
    <property type="entry name" value="GroEL-like equatorial domain"/>
    <property type="match status" value="1"/>
</dbReference>
<comment type="similarity">
    <text evidence="2 11">Belongs to the TCP-1 chaperonin family.</text>
</comment>
<dbReference type="InterPro" id="IPR027410">
    <property type="entry name" value="TCP-1-like_intermed_sf"/>
</dbReference>
<dbReference type="Pfam" id="PF00118">
    <property type="entry name" value="Cpn60_TCP1"/>
    <property type="match status" value="1"/>
</dbReference>
<dbReference type="PANTHER" id="PTHR11353">
    <property type="entry name" value="CHAPERONIN"/>
    <property type="match status" value="1"/>
</dbReference>
<dbReference type="FunCoup" id="G0QQ22">
    <property type="interactions" value="591"/>
</dbReference>
<dbReference type="EMBL" id="GL983602">
    <property type="protein sequence ID" value="EGR32682.1"/>
    <property type="molecule type" value="Genomic_DNA"/>
</dbReference>
<evidence type="ECO:0000256" key="3">
    <source>
        <dbReference type="ARBA" id="ARBA00011531"/>
    </source>
</evidence>
<dbReference type="AlphaFoldDB" id="G0QQ22"/>
<dbReference type="PROSITE" id="PS00995">
    <property type="entry name" value="TCP1_3"/>
    <property type="match status" value="1"/>
</dbReference>
<dbReference type="Gene3D" id="3.30.260.10">
    <property type="entry name" value="TCP-1-like chaperonin intermediate domain"/>
    <property type="match status" value="1"/>
</dbReference>
<evidence type="ECO:0000256" key="9">
    <source>
        <dbReference type="ARBA" id="ARBA00024677"/>
    </source>
</evidence>
<evidence type="ECO:0000256" key="2">
    <source>
        <dbReference type="ARBA" id="ARBA00008020"/>
    </source>
</evidence>
<keyword evidence="7 11" id="KW-0143">Chaperone</keyword>
<evidence type="ECO:0000313" key="12">
    <source>
        <dbReference type="EMBL" id="EGR32682.1"/>
    </source>
</evidence>
<dbReference type="NCBIfam" id="TIGR02343">
    <property type="entry name" value="chap_CCT_epsi"/>
    <property type="match status" value="1"/>
</dbReference>
<dbReference type="InterPro" id="IPR027413">
    <property type="entry name" value="GROEL-like_equatorial_sf"/>
</dbReference>
<evidence type="ECO:0000256" key="6">
    <source>
        <dbReference type="ARBA" id="ARBA00022840"/>
    </source>
</evidence>
<protein>
    <recommendedName>
        <fullName evidence="8">T-complex protein 1 subunit epsilon</fullName>
    </recommendedName>
    <alternativeName>
        <fullName evidence="10">CCT-epsilon</fullName>
    </alternativeName>
</protein>
<dbReference type="STRING" id="857967.G0QQ22"/>
<dbReference type="GeneID" id="14908848"/>
<organism evidence="12 13">
    <name type="scientific">Ichthyophthirius multifiliis</name>
    <name type="common">White spot disease agent</name>
    <name type="synonym">Ich</name>
    <dbReference type="NCBI Taxonomy" id="5932"/>
    <lineage>
        <taxon>Eukaryota</taxon>
        <taxon>Sar</taxon>
        <taxon>Alveolata</taxon>
        <taxon>Ciliophora</taxon>
        <taxon>Intramacronucleata</taxon>
        <taxon>Oligohymenophorea</taxon>
        <taxon>Hymenostomatida</taxon>
        <taxon>Ophryoglenina</taxon>
        <taxon>Ichthyophthirius</taxon>
    </lineage>
</organism>
<dbReference type="GO" id="GO:0140662">
    <property type="term" value="F:ATP-dependent protein folding chaperone"/>
    <property type="evidence" value="ECO:0007669"/>
    <property type="project" value="InterPro"/>
</dbReference>
<dbReference type="Gene3D" id="3.50.7.10">
    <property type="entry name" value="GroEL"/>
    <property type="match status" value="1"/>
</dbReference>
<proteinExistence type="inferred from homology"/>
<dbReference type="PROSITE" id="PS00751">
    <property type="entry name" value="TCP1_2"/>
    <property type="match status" value="1"/>
</dbReference>
<evidence type="ECO:0000256" key="4">
    <source>
        <dbReference type="ARBA" id="ARBA00022490"/>
    </source>
</evidence>
<dbReference type="OrthoDB" id="10248520at2759"/>
<dbReference type="InterPro" id="IPR017998">
    <property type="entry name" value="Chaperone_TCP-1"/>
</dbReference>
<comment type="subunit">
    <text evidence="3">Heterooligomeric complex of about 850 to 900 kDa that forms two stacked rings, 12 to 16 nm in diameter.</text>
</comment>
<keyword evidence="13" id="KW-1185">Reference proteome</keyword>
<dbReference type="InterPro" id="IPR053374">
    <property type="entry name" value="TCP-1_chaperonin"/>
</dbReference>
<dbReference type="SUPFAM" id="SSF52029">
    <property type="entry name" value="GroEL apical domain-like"/>
    <property type="match status" value="1"/>
</dbReference>
<sequence length="534" mass="59195">MSLAFDEYGRPFIIIREQDQKKRLKGIDAYKSNILAAKTVANTLRSSLGPKGMDKMLISPDGEVSVTNDGATILEKMEIEHPIAKLLVELSQSQDNEIGDGTTGVVVLAGALLEQANILIDKGLHPLKIADGFDKACELAVLRLEEISEMIDIKEDNHERLIEAAMTALSSKVVSKNKRKMAQISVDAVLSVADLERRDVNFDLIKLQEKAGGSLEDTRLVNGILIEKDMSHPQMPKTVENAKIAILTCPFEPPKPKTKHNINITNAEDYKKLYLQEQDYFKQMVNDCKKCGANIVMCQWGFDDEANHLLLQNNLPAVRWVSGTDIELIAVATGGRIVPRFEELENVKLGEAKMVREIQFGTSNERMLVIEDCRESKAVTILIRGGSNMIVAEAKRSIHDANCVVRNLIKCPKIVYGGGSCELACSIKVNEEADKISTVEQYAVRAFAEALEQIPYALSDNSGLNPIQSVATAKSDQISQNNARIGIDCQLEGTYDMKSQKVYETFLSKKQQFELATQVVKMILKIDDVITPEQ</sequence>
<dbReference type="InterPro" id="IPR027409">
    <property type="entry name" value="GroEL-like_apical_dom_sf"/>
</dbReference>
<dbReference type="OMA" id="SHPQMPH"/>
<keyword evidence="5 11" id="KW-0547">Nucleotide-binding</keyword>
<evidence type="ECO:0000256" key="8">
    <source>
        <dbReference type="ARBA" id="ARBA00024086"/>
    </source>
</evidence>
<name>G0QQ22_ICHMU</name>
<dbReference type="CDD" id="cd03339">
    <property type="entry name" value="TCP1_epsilon"/>
    <property type="match status" value="1"/>
</dbReference>
<dbReference type="GO" id="GO:0051082">
    <property type="term" value="F:unfolded protein binding"/>
    <property type="evidence" value="ECO:0007669"/>
    <property type="project" value="InterPro"/>
</dbReference>
<comment type="subcellular location">
    <subcellularLocation>
        <location evidence="1">Cytoplasm</location>
    </subcellularLocation>
</comment>
<dbReference type="InterPro" id="IPR054827">
    <property type="entry name" value="thermosome_alpha"/>
</dbReference>
<evidence type="ECO:0000256" key="10">
    <source>
        <dbReference type="ARBA" id="ARBA00033325"/>
    </source>
</evidence>
<evidence type="ECO:0000256" key="1">
    <source>
        <dbReference type="ARBA" id="ARBA00004496"/>
    </source>
</evidence>
<dbReference type="NCBIfam" id="NF041083">
    <property type="entry name" value="thermosome_beta"/>
    <property type="match status" value="1"/>
</dbReference>
<dbReference type="InterPro" id="IPR002194">
    <property type="entry name" value="Chaperonin_TCP-1_CS"/>
</dbReference>
<evidence type="ECO:0000256" key="5">
    <source>
        <dbReference type="ARBA" id="ARBA00022741"/>
    </source>
</evidence>
<dbReference type="eggNOG" id="KOG0357">
    <property type="taxonomic scope" value="Eukaryota"/>
</dbReference>
<reference evidence="12 13" key="1">
    <citation type="submission" date="2011-07" db="EMBL/GenBank/DDBJ databases">
        <authorList>
            <person name="Coyne R."/>
            <person name="Brami D."/>
            <person name="Johnson J."/>
            <person name="Hostetler J."/>
            <person name="Hannick L."/>
            <person name="Clark T."/>
            <person name="Cassidy-Hanley D."/>
            <person name="Inman J."/>
        </authorList>
    </citation>
    <scope>NUCLEOTIDE SEQUENCE [LARGE SCALE GENOMIC DNA]</scope>
    <source>
        <strain evidence="12 13">G5</strain>
    </source>
</reference>
<dbReference type="NCBIfam" id="NF041082">
    <property type="entry name" value="thermosome_alpha"/>
    <property type="match status" value="1"/>
</dbReference>
<accession>G0QQ22</accession>
<keyword evidence="4" id="KW-0963">Cytoplasm</keyword>
<dbReference type="SUPFAM" id="SSF54849">
    <property type="entry name" value="GroEL-intermediate domain like"/>
    <property type="match status" value="1"/>
</dbReference>
<dbReference type="SUPFAM" id="SSF48592">
    <property type="entry name" value="GroEL equatorial domain-like"/>
    <property type="match status" value="1"/>
</dbReference>
<dbReference type="RefSeq" id="XP_004036668.1">
    <property type="nucleotide sequence ID" value="XM_004036620.1"/>
</dbReference>
<dbReference type="PRINTS" id="PR00304">
    <property type="entry name" value="TCOMPLEXTCP1"/>
</dbReference>
<dbReference type="FunFam" id="1.10.560.10:FF:000049">
    <property type="entry name" value="T-complex protein 1 subunitTheta, putative"/>
    <property type="match status" value="1"/>
</dbReference>
<dbReference type="GO" id="GO:0016887">
    <property type="term" value="F:ATP hydrolysis activity"/>
    <property type="evidence" value="ECO:0007669"/>
    <property type="project" value="InterPro"/>
</dbReference>
<dbReference type="InterPro" id="IPR002423">
    <property type="entry name" value="Cpn60/GroEL/TCP-1"/>
</dbReference>
<dbReference type="GO" id="GO:0005524">
    <property type="term" value="F:ATP binding"/>
    <property type="evidence" value="ECO:0007669"/>
    <property type="project" value="UniProtKB-KW"/>
</dbReference>
<dbReference type="InterPro" id="IPR012718">
    <property type="entry name" value="Chap_CCT_epsi"/>
</dbReference>
<dbReference type="InParanoid" id="G0QQ22"/>
<dbReference type="GO" id="GO:0005832">
    <property type="term" value="C:chaperonin-containing T-complex"/>
    <property type="evidence" value="ECO:0007669"/>
    <property type="project" value="UniProtKB-ARBA"/>
</dbReference>
<dbReference type="PROSITE" id="PS00750">
    <property type="entry name" value="TCP1_1"/>
    <property type="match status" value="1"/>
</dbReference>
<comment type="function">
    <text evidence="9">Molecular chaperone; assists the folding of proteins upon ATP hydrolysis. Known to play a role, in vitro, in the folding of actin and tubulin.</text>
</comment>
<evidence type="ECO:0000256" key="7">
    <source>
        <dbReference type="ARBA" id="ARBA00023186"/>
    </source>
</evidence>
<evidence type="ECO:0000256" key="11">
    <source>
        <dbReference type="RuleBase" id="RU004187"/>
    </source>
</evidence>
<dbReference type="Proteomes" id="UP000008983">
    <property type="component" value="Unassembled WGS sequence"/>
</dbReference>